<gene>
    <name evidence="2" type="ORF">NYF23_12045</name>
</gene>
<sequence>MTLEQKINFSRLLTHASFYLMLAAMTANAWIQGAPGIIYFLCLFPLAIFIPGLIVNNTRTLIWICFVILIYFATAIDNLAGPTPQLLDWVELALTVILFNAAMMYARWKQQRGKALQDEYDRQEALQQEQTAS</sequence>
<proteinExistence type="predicted"/>
<feature type="transmembrane region" description="Helical" evidence="1">
    <location>
        <begin position="12"/>
        <end position="31"/>
    </location>
</feature>
<name>A0ABY5TLV6_9GAMM</name>
<feature type="transmembrane region" description="Helical" evidence="1">
    <location>
        <begin position="86"/>
        <end position="106"/>
    </location>
</feature>
<keyword evidence="1" id="KW-0812">Transmembrane</keyword>
<evidence type="ECO:0000313" key="3">
    <source>
        <dbReference type="Proteomes" id="UP001059934"/>
    </source>
</evidence>
<evidence type="ECO:0000256" key="1">
    <source>
        <dbReference type="SAM" id="Phobius"/>
    </source>
</evidence>
<keyword evidence="1" id="KW-0472">Membrane</keyword>
<protein>
    <submittedName>
        <fullName evidence="2">DUF2069 domain-containing protein</fullName>
    </submittedName>
</protein>
<dbReference type="Proteomes" id="UP001059934">
    <property type="component" value="Chromosome"/>
</dbReference>
<keyword evidence="3" id="KW-1185">Reference proteome</keyword>
<reference evidence="2" key="1">
    <citation type="submission" date="2022-08" db="EMBL/GenBank/DDBJ databases">
        <title>Catabolic pathway analysis in culturable SAR92 clade bacteria reveals their overlooked roles in DMSP degradation in coastal seas.</title>
        <authorList>
            <person name="He X."/>
            <person name="Zhang X."/>
            <person name="Zhang Y."/>
        </authorList>
    </citation>
    <scope>NUCLEOTIDE SEQUENCE</scope>
    <source>
        <strain evidence="2">H455</strain>
    </source>
</reference>
<organism evidence="2 3">
    <name type="scientific">SAR92 clade bacterium H455</name>
    <dbReference type="NCBI Taxonomy" id="2974818"/>
    <lineage>
        <taxon>Bacteria</taxon>
        <taxon>Pseudomonadati</taxon>
        <taxon>Pseudomonadota</taxon>
        <taxon>Gammaproteobacteria</taxon>
        <taxon>Cellvibrionales</taxon>
        <taxon>Porticoccaceae</taxon>
        <taxon>SAR92 clade</taxon>
    </lineage>
</organism>
<accession>A0ABY5TLV6</accession>
<keyword evidence="1" id="KW-1133">Transmembrane helix</keyword>
<dbReference type="Pfam" id="PF09842">
    <property type="entry name" value="DUF2069"/>
    <property type="match status" value="1"/>
</dbReference>
<feature type="transmembrane region" description="Helical" evidence="1">
    <location>
        <begin position="61"/>
        <end position="80"/>
    </location>
</feature>
<dbReference type="EMBL" id="CP103416">
    <property type="protein sequence ID" value="UVW34730.1"/>
    <property type="molecule type" value="Genomic_DNA"/>
</dbReference>
<evidence type="ECO:0000313" key="2">
    <source>
        <dbReference type="EMBL" id="UVW34730.1"/>
    </source>
</evidence>
<dbReference type="InterPro" id="IPR018643">
    <property type="entry name" value="DUF2069_membrane"/>
</dbReference>
<feature type="transmembrane region" description="Helical" evidence="1">
    <location>
        <begin position="37"/>
        <end position="54"/>
    </location>
</feature>